<dbReference type="InterPro" id="IPR010619">
    <property type="entry name" value="ThrE-like_N"/>
</dbReference>
<feature type="domain" description="Threonine/serine exporter-like N-terminal" evidence="8">
    <location>
        <begin position="18"/>
        <end position="256"/>
    </location>
</feature>
<protein>
    <submittedName>
        <fullName evidence="9">Threonine/serine exporter family protein</fullName>
    </submittedName>
</protein>
<evidence type="ECO:0000313" key="10">
    <source>
        <dbReference type="Proteomes" id="UP001481872"/>
    </source>
</evidence>
<evidence type="ECO:0000256" key="7">
    <source>
        <dbReference type="SAM" id="Phobius"/>
    </source>
</evidence>
<keyword evidence="10" id="KW-1185">Reference proteome</keyword>
<keyword evidence="5 7" id="KW-0472">Membrane</keyword>
<evidence type="ECO:0000256" key="5">
    <source>
        <dbReference type="ARBA" id="ARBA00023136"/>
    </source>
</evidence>
<accession>A0ABV1J5Y1</accession>
<dbReference type="Proteomes" id="UP001481872">
    <property type="component" value="Unassembled WGS sequence"/>
</dbReference>
<keyword evidence="4 7" id="KW-1133">Transmembrane helix</keyword>
<evidence type="ECO:0000313" key="9">
    <source>
        <dbReference type="EMBL" id="MEQ3353592.1"/>
    </source>
</evidence>
<comment type="caution">
    <text evidence="9">The sequence shown here is derived from an EMBL/GenBank/DDBJ whole genome shotgun (WGS) entry which is preliminary data.</text>
</comment>
<organism evidence="9 10">
    <name type="scientific">Aedoeadaptatus acetigenes</name>
    <dbReference type="NCBI Taxonomy" id="2981723"/>
    <lineage>
        <taxon>Bacteria</taxon>
        <taxon>Bacillati</taxon>
        <taxon>Bacillota</taxon>
        <taxon>Tissierellia</taxon>
        <taxon>Tissierellales</taxon>
        <taxon>Peptoniphilaceae</taxon>
        <taxon>Aedoeadaptatus</taxon>
    </lineage>
</organism>
<dbReference type="PANTHER" id="PTHR34390">
    <property type="entry name" value="UPF0442 PROTEIN YJJB-RELATED"/>
    <property type="match status" value="1"/>
</dbReference>
<evidence type="ECO:0000256" key="3">
    <source>
        <dbReference type="ARBA" id="ARBA00022692"/>
    </source>
</evidence>
<dbReference type="EMBL" id="JBBNPS010000009">
    <property type="protein sequence ID" value="MEQ3353592.1"/>
    <property type="molecule type" value="Genomic_DNA"/>
</dbReference>
<dbReference type="RefSeq" id="WP_349053879.1">
    <property type="nucleotide sequence ID" value="NZ_JBBNPS010000009.1"/>
</dbReference>
<sequence>MEKLHVNDLNEAKNVINLAMITGQMLIKNGAEIYRAEDTIERMCAGVEEIREVEVFGLSSAIFVSAQYTGETITMFKDIESQGVHLSRIDALNSFSRRFVAGEFSLEEAKKELLSISTLEKCPIPIAMFFTGLCSASFAIMFGGDWIDFGYTFFVGAILSFCMRFTSRYSISFFTESFIGTMVVSILALIGASATDRLHMDMIIIGSIMPLVPGMQITNSLRDIISGDFLSGMIGITKGIFVALAIALGVGLILNVQKIIGG</sequence>
<evidence type="ECO:0000256" key="1">
    <source>
        <dbReference type="ARBA" id="ARBA00004651"/>
    </source>
</evidence>
<feature type="transmembrane region" description="Helical" evidence="7">
    <location>
        <begin position="149"/>
        <end position="166"/>
    </location>
</feature>
<feature type="transmembrane region" description="Helical" evidence="7">
    <location>
        <begin position="124"/>
        <end position="143"/>
    </location>
</feature>
<name>A0ABV1J5Y1_9FIRM</name>
<evidence type="ECO:0000256" key="2">
    <source>
        <dbReference type="ARBA" id="ARBA00022475"/>
    </source>
</evidence>
<feature type="transmembrane region" description="Helical" evidence="7">
    <location>
        <begin position="173"/>
        <end position="192"/>
    </location>
</feature>
<evidence type="ECO:0000256" key="4">
    <source>
        <dbReference type="ARBA" id="ARBA00022989"/>
    </source>
</evidence>
<evidence type="ECO:0000256" key="6">
    <source>
        <dbReference type="ARBA" id="ARBA00034125"/>
    </source>
</evidence>
<keyword evidence="3 7" id="KW-0812">Transmembrane</keyword>
<gene>
    <name evidence="9" type="ORF">AAA081_04655</name>
</gene>
<feature type="transmembrane region" description="Helical" evidence="7">
    <location>
        <begin position="229"/>
        <end position="254"/>
    </location>
</feature>
<reference evidence="9 10" key="1">
    <citation type="submission" date="2024-04" db="EMBL/GenBank/DDBJ databases">
        <title>Human intestinal bacterial collection.</title>
        <authorList>
            <person name="Pauvert C."/>
            <person name="Hitch T.C.A."/>
            <person name="Clavel T."/>
        </authorList>
    </citation>
    <scope>NUCLEOTIDE SEQUENCE [LARGE SCALE GENOMIC DNA]</scope>
    <source>
        <strain evidence="9 10">CLA-SR-H026</strain>
    </source>
</reference>
<proteinExistence type="inferred from homology"/>
<keyword evidence="2" id="KW-1003">Cell membrane</keyword>
<dbReference type="PANTHER" id="PTHR34390:SF2">
    <property type="entry name" value="SUCCINATE TRANSPORTER SUBUNIT YJJP-RELATED"/>
    <property type="match status" value="1"/>
</dbReference>
<dbReference type="Pfam" id="PF06738">
    <property type="entry name" value="ThrE"/>
    <property type="match status" value="1"/>
</dbReference>
<comment type="subcellular location">
    <subcellularLocation>
        <location evidence="1">Cell membrane</location>
        <topology evidence="1">Multi-pass membrane protein</topology>
    </subcellularLocation>
</comment>
<dbReference type="InterPro" id="IPR050539">
    <property type="entry name" value="ThrE_Dicarb/AminoAcid_Exp"/>
</dbReference>
<comment type="similarity">
    <text evidence="6">Belongs to the ThrE exporter (TC 2.A.79) family.</text>
</comment>
<evidence type="ECO:0000259" key="8">
    <source>
        <dbReference type="Pfam" id="PF06738"/>
    </source>
</evidence>